<dbReference type="OrthoDB" id="3395286at2"/>
<gene>
    <name evidence="2" type="ORF">CGZ91_13650</name>
</gene>
<dbReference type="Pfam" id="PF09350">
    <property type="entry name" value="DJC28_CD"/>
    <property type="match status" value="1"/>
</dbReference>
<dbReference type="RefSeq" id="WP_094456029.1">
    <property type="nucleotide sequence ID" value="NZ_NMVJ01000011.1"/>
</dbReference>
<organism evidence="2 3">
    <name type="scientific">Parenemella sanctibonifatiensis</name>
    <dbReference type="NCBI Taxonomy" id="2016505"/>
    <lineage>
        <taxon>Bacteria</taxon>
        <taxon>Bacillati</taxon>
        <taxon>Actinomycetota</taxon>
        <taxon>Actinomycetes</taxon>
        <taxon>Propionibacteriales</taxon>
        <taxon>Propionibacteriaceae</taxon>
        <taxon>Parenemella</taxon>
    </lineage>
</organism>
<reference evidence="2 3" key="1">
    <citation type="submission" date="2017-07" db="EMBL/GenBank/DDBJ databases">
        <title>Draft whole genome sequences of clinical Proprionibacteriaceae strains.</title>
        <authorList>
            <person name="Bernier A.-M."/>
            <person name="Bernard K."/>
            <person name="Domingo M.-C."/>
        </authorList>
    </citation>
    <scope>NUCLEOTIDE SEQUENCE [LARGE SCALE GENOMIC DNA]</scope>
    <source>
        <strain evidence="2 3">NML 150081</strain>
    </source>
</reference>
<proteinExistence type="predicted"/>
<sequence length="123" mass="14409">MGEHWIDRQIREAQERGEFDNLPGAGKPLGNLRQTDENWWIKAKLEREGLSMPLPPGMQLRKEVAEIDETVADIRDERVVRDLVTDLNRRVREHHRRGAPMPGQIVRVLDADAVVERWRDRRS</sequence>
<dbReference type="Proteomes" id="UP000216300">
    <property type="component" value="Unassembled WGS sequence"/>
</dbReference>
<dbReference type="AlphaFoldDB" id="A0A255EAV0"/>
<feature type="domain" description="DnaJ homologue subfamily C member 28 conserved" evidence="1">
    <location>
        <begin position="5"/>
        <end position="71"/>
    </location>
</feature>
<protein>
    <submittedName>
        <fullName evidence="2">Molecular chaperone DnaJ</fullName>
    </submittedName>
</protein>
<name>A0A255EAV0_9ACTN</name>
<dbReference type="EMBL" id="NMVJ01000011">
    <property type="protein sequence ID" value="OYN88646.1"/>
    <property type="molecule type" value="Genomic_DNA"/>
</dbReference>
<evidence type="ECO:0000313" key="3">
    <source>
        <dbReference type="Proteomes" id="UP000216300"/>
    </source>
</evidence>
<evidence type="ECO:0000259" key="1">
    <source>
        <dbReference type="Pfam" id="PF09350"/>
    </source>
</evidence>
<comment type="caution">
    <text evidence="2">The sequence shown here is derived from an EMBL/GenBank/DDBJ whole genome shotgun (WGS) entry which is preliminary data.</text>
</comment>
<evidence type="ECO:0000313" key="2">
    <source>
        <dbReference type="EMBL" id="OYN88646.1"/>
    </source>
</evidence>
<accession>A0A255EAV0</accession>
<dbReference type="InterPro" id="IPR018961">
    <property type="entry name" value="DnaJ_homolog_subfam-C_membr-28"/>
</dbReference>
<keyword evidence="3" id="KW-1185">Reference proteome</keyword>